<sequence length="75" mass="8317">MLDEVQALPHHVLAPAIALLREAAERHDVTVVLCSATQPPFESRRTWRISLQRCRFGPSRSRNTPSSSGARHSAS</sequence>
<accession>A0A7W8JUP1</accession>
<protein>
    <recommendedName>
        <fullName evidence="4">AAA domain-containing protein</fullName>
    </recommendedName>
</protein>
<organism evidence="2 3">
    <name type="scientific">Deinococcus humi</name>
    <dbReference type="NCBI Taxonomy" id="662880"/>
    <lineage>
        <taxon>Bacteria</taxon>
        <taxon>Thermotogati</taxon>
        <taxon>Deinococcota</taxon>
        <taxon>Deinococci</taxon>
        <taxon>Deinococcales</taxon>
        <taxon>Deinococcaceae</taxon>
        <taxon>Deinococcus</taxon>
    </lineage>
</organism>
<reference evidence="2 3" key="1">
    <citation type="submission" date="2020-08" db="EMBL/GenBank/DDBJ databases">
        <title>Genomic Encyclopedia of Type Strains, Phase IV (KMG-IV): sequencing the most valuable type-strain genomes for metagenomic binning, comparative biology and taxonomic classification.</title>
        <authorList>
            <person name="Goeker M."/>
        </authorList>
    </citation>
    <scope>NUCLEOTIDE SEQUENCE [LARGE SCALE GENOMIC DNA]</scope>
    <source>
        <strain evidence="2 3">DSM 27939</strain>
    </source>
</reference>
<dbReference type="AlphaFoldDB" id="A0A7W8JUP1"/>
<dbReference type="EMBL" id="JACHFL010000006">
    <property type="protein sequence ID" value="MBB5363530.1"/>
    <property type="molecule type" value="Genomic_DNA"/>
</dbReference>
<gene>
    <name evidence="2" type="ORF">HNQ08_002636</name>
</gene>
<evidence type="ECO:0000256" key="1">
    <source>
        <dbReference type="SAM" id="MobiDB-lite"/>
    </source>
</evidence>
<feature type="region of interest" description="Disordered" evidence="1">
    <location>
        <begin position="55"/>
        <end position="75"/>
    </location>
</feature>
<proteinExistence type="predicted"/>
<keyword evidence="3" id="KW-1185">Reference proteome</keyword>
<comment type="caution">
    <text evidence="2">The sequence shown here is derived from an EMBL/GenBank/DDBJ whole genome shotgun (WGS) entry which is preliminary data.</text>
</comment>
<evidence type="ECO:0000313" key="3">
    <source>
        <dbReference type="Proteomes" id="UP000552709"/>
    </source>
</evidence>
<evidence type="ECO:0000313" key="2">
    <source>
        <dbReference type="EMBL" id="MBB5363530.1"/>
    </source>
</evidence>
<evidence type="ECO:0008006" key="4">
    <source>
        <dbReference type="Google" id="ProtNLM"/>
    </source>
</evidence>
<name>A0A7W8JUP1_9DEIO</name>
<dbReference type="Proteomes" id="UP000552709">
    <property type="component" value="Unassembled WGS sequence"/>
</dbReference>
<feature type="compositionally biased region" description="Polar residues" evidence="1">
    <location>
        <begin position="60"/>
        <end position="75"/>
    </location>
</feature>